<reference evidence="1" key="1">
    <citation type="journal article" date="2014" name="Int. J. Syst. Evol. Microbiol.">
        <title>Complete genome sequence of Corynebacterium casei LMG S-19264T (=DSM 44701T), isolated from a smear-ripened cheese.</title>
        <authorList>
            <consortium name="US DOE Joint Genome Institute (JGI-PGF)"/>
            <person name="Walter F."/>
            <person name="Albersmeier A."/>
            <person name="Kalinowski J."/>
            <person name="Ruckert C."/>
        </authorList>
    </citation>
    <scope>NUCLEOTIDE SEQUENCE</scope>
    <source>
        <strain evidence="1">VKM B-2484</strain>
    </source>
</reference>
<dbReference type="AlphaFoldDB" id="A0A9W6J976"/>
<gene>
    <name evidence="1" type="ORF">GCM10017643_33470</name>
</gene>
<accession>A0A9W6J976</accession>
<dbReference type="Proteomes" id="UP001143370">
    <property type="component" value="Unassembled WGS sequence"/>
</dbReference>
<proteinExistence type="predicted"/>
<sequence>MTLIDPKKLTHPDALTHSDAVSITPVCTRAHACPLYRELRQSASVRQSPSGQADEGIGQKLIELASRVRRLVPSHRDPEAFHEAKSEIEAELRLLSRVLPPVPVCGRRERLSSLDGARLSPKVSGLRKG</sequence>
<evidence type="ECO:0000313" key="2">
    <source>
        <dbReference type="Proteomes" id="UP001143370"/>
    </source>
</evidence>
<keyword evidence="2" id="KW-1185">Reference proteome</keyword>
<evidence type="ECO:0000313" key="1">
    <source>
        <dbReference type="EMBL" id="GLK73230.1"/>
    </source>
</evidence>
<comment type="caution">
    <text evidence="1">The sequence shown here is derived from an EMBL/GenBank/DDBJ whole genome shotgun (WGS) entry which is preliminary data.</text>
</comment>
<organism evidence="1 2">
    <name type="scientific">Ancylobacter dichloromethanicus</name>
    <dbReference type="NCBI Taxonomy" id="518825"/>
    <lineage>
        <taxon>Bacteria</taxon>
        <taxon>Pseudomonadati</taxon>
        <taxon>Pseudomonadota</taxon>
        <taxon>Alphaproteobacteria</taxon>
        <taxon>Hyphomicrobiales</taxon>
        <taxon>Xanthobacteraceae</taxon>
        <taxon>Ancylobacter</taxon>
    </lineage>
</organism>
<dbReference type="EMBL" id="BSFJ01000024">
    <property type="protein sequence ID" value="GLK73230.1"/>
    <property type="molecule type" value="Genomic_DNA"/>
</dbReference>
<name>A0A9W6J976_9HYPH</name>
<reference evidence="1" key="2">
    <citation type="submission" date="2023-01" db="EMBL/GenBank/DDBJ databases">
        <authorList>
            <person name="Sun Q."/>
            <person name="Evtushenko L."/>
        </authorList>
    </citation>
    <scope>NUCLEOTIDE SEQUENCE</scope>
    <source>
        <strain evidence="1">VKM B-2484</strain>
    </source>
</reference>
<protein>
    <submittedName>
        <fullName evidence="1">Uncharacterized protein</fullName>
    </submittedName>
</protein>